<proteinExistence type="predicted"/>
<dbReference type="Proteomes" id="UP000012179">
    <property type="component" value="Chromosome"/>
</dbReference>
<dbReference type="OrthoDB" id="7793372at2"/>
<dbReference type="AlphaFoldDB" id="A0A1W6SQL3"/>
<reference evidence="1 2" key="1">
    <citation type="journal article" date="2015" name="Int. J. Syst. Evol. Microbiol.">
        <title>Nitrosospira lacus sp. nov., a psychrotolerant, ammonia-oxidizing bacterium from sandy lake sediment.</title>
        <authorList>
            <person name="Urakawa H."/>
            <person name="Garcia J.C."/>
            <person name="Nielsen J.L."/>
            <person name="Le V.Q."/>
            <person name="Kozlowski J.A."/>
            <person name="Stein L.Y."/>
            <person name="Lim C.K."/>
            <person name="Pommerening-Roser A."/>
            <person name="Martens-Habbena W."/>
            <person name="Stahl D.A."/>
            <person name="Klotz M.G."/>
        </authorList>
    </citation>
    <scope>NUCLEOTIDE SEQUENCE [LARGE SCALE GENOMIC DNA]</scope>
    <source>
        <strain evidence="1 2">APG3</strain>
    </source>
</reference>
<gene>
    <name evidence="1" type="ORF">EBAPG3_009980</name>
</gene>
<dbReference type="RefSeq" id="WP_085922016.1">
    <property type="nucleotide sequence ID" value="NZ_CP021106.3"/>
</dbReference>
<evidence type="ECO:0000313" key="1">
    <source>
        <dbReference type="EMBL" id="ARO88073.1"/>
    </source>
</evidence>
<sequence length="490" mass="55008">MKEQLRSIRMKRMLQRLRAFGTAFGADLKIPSSLATRSSSILRYPPLLLIALAGFAHGEEFTSPNRLTEQCRILPSMPGVTLSKGDQAKEKELCGIDFYGGIVALCPKTWSTSAAVMVYDIKGSGLAPETYENQRCATREGHERLAKFKMTMNQRNTSGTMSSSALMYYVLSRYLDTLVEVPVAVYRTLDKEVLDKRVAAHASGQGSMNRSAWEWVRTAVRNPSTYIPTDDLFTADRKQIYGVLLDDKGARYGTEINGPRKAAWGAPQSREFQATPAFTALRSDATLASAIADAPYPAQQMVFWMRELSEIAVLDHIFSQQDRVGNIDYVWRWYWVDADGKVQHDKVHSKVPRSRMNSLTVPDELRQFHPVLLQRTWIGDNDAGLSRRYANFSAQTGMVSNLRHFDAGVYRRLMALSHDFQQRGPVSNFLAGEYGLKPAQLELMMKNTIDVARMLEANCRSGKLRFDLNPMKFLKGEPTEESVDCSGAGV</sequence>
<keyword evidence="2" id="KW-1185">Reference proteome</keyword>
<evidence type="ECO:0000313" key="2">
    <source>
        <dbReference type="Proteomes" id="UP000012179"/>
    </source>
</evidence>
<dbReference type="KEGG" id="nlc:EBAPG3_009980"/>
<accession>A0A1W6SQL3</accession>
<protein>
    <submittedName>
        <fullName evidence="1">Uncharacterized protein</fullName>
    </submittedName>
</protein>
<organism evidence="1 2">
    <name type="scientific">Nitrosospira lacus</name>
    <dbReference type="NCBI Taxonomy" id="1288494"/>
    <lineage>
        <taxon>Bacteria</taxon>
        <taxon>Pseudomonadati</taxon>
        <taxon>Pseudomonadota</taxon>
        <taxon>Betaproteobacteria</taxon>
        <taxon>Nitrosomonadales</taxon>
        <taxon>Nitrosomonadaceae</taxon>
        <taxon>Nitrosospira</taxon>
    </lineage>
</organism>
<dbReference type="EMBL" id="CP021106">
    <property type="protein sequence ID" value="ARO88073.1"/>
    <property type="molecule type" value="Genomic_DNA"/>
</dbReference>
<name>A0A1W6SQL3_9PROT</name>